<protein>
    <recommendedName>
        <fullName evidence="5">UDP-glucuronate decarboxylase</fullName>
        <ecNumber evidence="5">4.1.1.35</ecNumber>
    </recommendedName>
</protein>
<evidence type="ECO:0000256" key="2">
    <source>
        <dbReference type="ARBA" id="ARBA00004447"/>
    </source>
</evidence>
<dbReference type="GO" id="GO:0016853">
    <property type="term" value="F:isomerase activity"/>
    <property type="evidence" value="ECO:0007669"/>
    <property type="project" value="UniProtKB-KW"/>
</dbReference>
<organism evidence="15 16">
    <name type="scientific">Amorphus orientalis</name>
    <dbReference type="NCBI Taxonomy" id="649198"/>
    <lineage>
        <taxon>Bacteria</taxon>
        <taxon>Pseudomonadati</taxon>
        <taxon>Pseudomonadota</taxon>
        <taxon>Alphaproteobacteria</taxon>
        <taxon>Hyphomicrobiales</taxon>
        <taxon>Amorphaceae</taxon>
        <taxon>Amorphus</taxon>
    </lineage>
</organism>
<comment type="subcellular location">
    <subcellularLocation>
        <location evidence="2">Golgi apparatus</location>
        <location evidence="2">Golgi stack membrane</location>
        <topology evidence="2">Single-pass type II membrane protein</topology>
    </subcellularLocation>
</comment>
<comment type="pathway">
    <text evidence="3">Nucleotide-sugar biosynthesis; UDP-alpha-D-xylose biosynthesis; UDP-alpha-D-xylose from UDP-alpha-D-glucuronate: step 1/1.</text>
</comment>
<dbReference type="Pfam" id="PF16363">
    <property type="entry name" value="GDP_Man_Dehyd"/>
    <property type="match status" value="1"/>
</dbReference>
<evidence type="ECO:0000256" key="1">
    <source>
        <dbReference type="ARBA" id="ARBA00001911"/>
    </source>
</evidence>
<dbReference type="PRINTS" id="PR01713">
    <property type="entry name" value="NUCEPIMERASE"/>
</dbReference>
<keyword evidence="15" id="KW-0413">Isomerase</keyword>
<dbReference type="SUPFAM" id="SSF51735">
    <property type="entry name" value="NAD(P)-binding Rossmann-fold domains"/>
    <property type="match status" value="1"/>
</dbReference>
<keyword evidence="16" id="KW-1185">Reference proteome</keyword>
<evidence type="ECO:0000313" key="15">
    <source>
        <dbReference type="EMBL" id="MDQ0316201.1"/>
    </source>
</evidence>
<keyword evidence="13" id="KW-0456">Lyase</keyword>
<comment type="cofactor">
    <cofactor evidence="1">
        <name>NAD(+)</name>
        <dbReference type="ChEBI" id="CHEBI:57540"/>
    </cofactor>
</comment>
<dbReference type="GO" id="GO:0042732">
    <property type="term" value="P:D-xylose metabolic process"/>
    <property type="evidence" value="ECO:0007669"/>
    <property type="project" value="InterPro"/>
</dbReference>
<accession>A0AAE3VQB5</accession>
<evidence type="ECO:0000256" key="9">
    <source>
        <dbReference type="ARBA" id="ARBA00022989"/>
    </source>
</evidence>
<evidence type="ECO:0000256" key="3">
    <source>
        <dbReference type="ARBA" id="ARBA00005100"/>
    </source>
</evidence>
<dbReference type="AlphaFoldDB" id="A0AAE3VQB5"/>
<evidence type="ECO:0000256" key="10">
    <source>
        <dbReference type="ARBA" id="ARBA00023027"/>
    </source>
</evidence>
<dbReference type="PANTHER" id="PTHR43078">
    <property type="entry name" value="UDP-GLUCURONIC ACID DECARBOXYLASE-RELATED"/>
    <property type="match status" value="1"/>
</dbReference>
<evidence type="ECO:0000256" key="13">
    <source>
        <dbReference type="ARBA" id="ARBA00023239"/>
    </source>
</evidence>
<dbReference type="RefSeq" id="WP_306886030.1">
    <property type="nucleotide sequence ID" value="NZ_JAUSUL010000002.1"/>
</dbReference>
<comment type="similarity">
    <text evidence="4">Belongs to the NAD(P)-dependent epimerase/dehydratase family. UDP-glucuronic acid decarboxylase subfamily.</text>
</comment>
<keyword evidence="7" id="KW-0210">Decarboxylase</keyword>
<dbReference type="Proteomes" id="UP001229244">
    <property type="component" value="Unassembled WGS sequence"/>
</dbReference>
<dbReference type="GO" id="GO:0005737">
    <property type="term" value="C:cytoplasm"/>
    <property type="evidence" value="ECO:0007669"/>
    <property type="project" value="TreeGrafter"/>
</dbReference>
<dbReference type="GO" id="GO:0048040">
    <property type="term" value="F:UDP-glucuronate decarboxylase activity"/>
    <property type="evidence" value="ECO:0007669"/>
    <property type="project" value="UniProtKB-EC"/>
</dbReference>
<evidence type="ECO:0000256" key="7">
    <source>
        <dbReference type="ARBA" id="ARBA00022793"/>
    </source>
</evidence>
<keyword evidence="11" id="KW-0333">Golgi apparatus</keyword>
<dbReference type="InterPro" id="IPR036291">
    <property type="entry name" value="NAD(P)-bd_dom_sf"/>
</dbReference>
<evidence type="ECO:0000256" key="4">
    <source>
        <dbReference type="ARBA" id="ARBA00007505"/>
    </source>
</evidence>
<dbReference type="InterPro" id="IPR016040">
    <property type="entry name" value="NAD(P)-bd_dom"/>
</dbReference>
<comment type="caution">
    <text evidence="15">The sequence shown here is derived from an EMBL/GenBank/DDBJ whole genome shotgun (WGS) entry which is preliminary data.</text>
</comment>
<evidence type="ECO:0000256" key="8">
    <source>
        <dbReference type="ARBA" id="ARBA00022968"/>
    </source>
</evidence>
<evidence type="ECO:0000256" key="11">
    <source>
        <dbReference type="ARBA" id="ARBA00023034"/>
    </source>
</evidence>
<evidence type="ECO:0000256" key="6">
    <source>
        <dbReference type="ARBA" id="ARBA00022692"/>
    </source>
</evidence>
<evidence type="ECO:0000313" key="16">
    <source>
        <dbReference type="Proteomes" id="UP001229244"/>
    </source>
</evidence>
<dbReference type="Gene3D" id="3.40.50.720">
    <property type="entry name" value="NAD(P)-binding Rossmann-like Domain"/>
    <property type="match status" value="1"/>
</dbReference>
<keyword evidence="12" id="KW-0472">Membrane</keyword>
<dbReference type="GO" id="GO:0070403">
    <property type="term" value="F:NAD+ binding"/>
    <property type="evidence" value="ECO:0007669"/>
    <property type="project" value="InterPro"/>
</dbReference>
<reference evidence="15" key="1">
    <citation type="submission" date="2023-07" db="EMBL/GenBank/DDBJ databases">
        <title>Genomic Encyclopedia of Type Strains, Phase IV (KMG-IV): sequencing the most valuable type-strain genomes for metagenomic binning, comparative biology and taxonomic classification.</title>
        <authorList>
            <person name="Goeker M."/>
        </authorList>
    </citation>
    <scope>NUCLEOTIDE SEQUENCE</scope>
    <source>
        <strain evidence="15">DSM 21202</strain>
    </source>
</reference>
<keyword evidence="9" id="KW-1133">Transmembrane helix</keyword>
<dbReference type="PANTHER" id="PTHR43078:SF6">
    <property type="entry name" value="UDP-GLUCURONIC ACID DECARBOXYLASE 1"/>
    <property type="match status" value="1"/>
</dbReference>
<sequence>MKILITGAAGFIGSNLTNALLREGHEVVGFDDMSHGDMLNLEEAKKSNNKFSLVLGTIMDQDALEKACEGCDLIYHLAARKIPRYSDAYDTLTVNGMGSHNVAIAARKVGAKLVAASTSDVYGKNPDLPFTETSNLVVGNPDVRRWAYAISKMFEEQLIFAMGERDNLPFSIARFFGGYGPAQHLSWWGGPQSVFIDAALDDKEIELHGSGQQTRSFTFVSDHVSGLILMGMKDEANAQVFNLGNTYEITIENLARLIWRLVRGEDSEPKLKLIPYETFGKYEDVNRRVPSVDKAGELLGYKPEVALPDGMVKTIQWQVARRRALGIETRDPAC</sequence>
<dbReference type="EC" id="4.1.1.35" evidence="5"/>
<dbReference type="EMBL" id="JAUSUL010000002">
    <property type="protein sequence ID" value="MDQ0316201.1"/>
    <property type="molecule type" value="Genomic_DNA"/>
</dbReference>
<gene>
    <name evidence="15" type="ORF">J2S73_002658</name>
</gene>
<feature type="domain" description="NAD(P)-binding" evidence="14">
    <location>
        <begin position="4"/>
        <end position="311"/>
    </location>
</feature>
<keyword evidence="6" id="KW-0812">Transmembrane</keyword>
<keyword evidence="8" id="KW-0735">Signal-anchor</keyword>
<name>A0AAE3VQB5_9HYPH</name>
<evidence type="ECO:0000256" key="12">
    <source>
        <dbReference type="ARBA" id="ARBA00023136"/>
    </source>
</evidence>
<keyword evidence="10" id="KW-0520">NAD</keyword>
<evidence type="ECO:0000256" key="5">
    <source>
        <dbReference type="ARBA" id="ARBA00012290"/>
    </source>
</evidence>
<proteinExistence type="inferred from homology"/>
<evidence type="ECO:0000259" key="14">
    <source>
        <dbReference type="Pfam" id="PF16363"/>
    </source>
</evidence>
<dbReference type="InterPro" id="IPR044516">
    <property type="entry name" value="UXS-like"/>
</dbReference>